<evidence type="ECO:0000313" key="3">
    <source>
        <dbReference type="Proteomes" id="UP000000768"/>
    </source>
</evidence>
<protein>
    <submittedName>
        <fullName evidence="2">Uncharacterized protein</fullName>
    </submittedName>
</protein>
<keyword evidence="3" id="KW-1185">Reference proteome</keyword>
<evidence type="ECO:0000256" key="1">
    <source>
        <dbReference type="SAM" id="Phobius"/>
    </source>
</evidence>
<evidence type="ECO:0000313" key="2">
    <source>
        <dbReference type="EMBL" id="KXG20231.1"/>
    </source>
</evidence>
<proteinExistence type="predicted"/>
<feature type="transmembrane region" description="Helical" evidence="1">
    <location>
        <begin position="53"/>
        <end position="71"/>
    </location>
</feature>
<sequence>MDMLRLDHLSLLGISLAVGFFLCCHRHGLLVNSCAISWKWDLRSLYDLDTNTMLIYLACTVLLIASVLSLFEY</sequence>
<accession>A0A194YKV7</accession>
<gene>
    <name evidence="2" type="ORF">SORBI_3010G173500</name>
</gene>
<dbReference type="EMBL" id="CM000769">
    <property type="protein sequence ID" value="KXG20231.1"/>
    <property type="molecule type" value="Genomic_DNA"/>
</dbReference>
<dbReference type="Gramene" id="KXG20231">
    <property type="protein sequence ID" value="KXG20231"/>
    <property type="gene ID" value="SORBI_3010G173500"/>
</dbReference>
<reference evidence="2 3" key="1">
    <citation type="journal article" date="2009" name="Nature">
        <title>The Sorghum bicolor genome and the diversification of grasses.</title>
        <authorList>
            <person name="Paterson A.H."/>
            <person name="Bowers J.E."/>
            <person name="Bruggmann R."/>
            <person name="Dubchak I."/>
            <person name="Grimwood J."/>
            <person name="Gundlach H."/>
            <person name="Haberer G."/>
            <person name="Hellsten U."/>
            <person name="Mitros T."/>
            <person name="Poliakov A."/>
            <person name="Schmutz J."/>
            <person name="Spannagl M."/>
            <person name="Tang H."/>
            <person name="Wang X."/>
            <person name="Wicker T."/>
            <person name="Bharti A.K."/>
            <person name="Chapman J."/>
            <person name="Feltus F.A."/>
            <person name="Gowik U."/>
            <person name="Grigoriev I.V."/>
            <person name="Lyons E."/>
            <person name="Maher C.A."/>
            <person name="Martis M."/>
            <person name="Narechania A."/>
            <person name="Otillar R.P."/>
            <person name="Penning B.W."/>
            <person name="Salamov A.A."/>
            <person name="Wang Y."/>
            <person name="Zhang L."/>
            <person name="Carpita N.C."/>
            <person name="Freeling M."/>
            <person name="Gingle A.R."/>
            <person name="Hash C.T."/>
            <person name="Keller B."/>
            <person name="Klein P."/>
            <person name="Kresovich S."/>
            <person name="McCann M.C."/>
            <person name="Ming R."/>
            <person name="Peterson D.G."/>
            <person name="Mehboob-ur-Rahman"/>
            <person name="Ware D."/>
            <person name="Westhoff P."/>
            <person name="Mayer K.F."/>
            <person name="Messing J."/>
            <person name="Rokhsar D.S."/>
        </authorList>
    </citation>
    <scope>NUCLEOTIDE SEQUENCE [LARGE SCALE GENOMIC DNA]</scope>
    <source>
        <strain evidence="3">cv. BTx623</strain>
    </source>
</reference>
<keyword evidence="1" id="KW-1133">Transmembrane helix</keyword>
<keyword evidence="1" id="KW-0812">Transmembrane</keyword>
<organism evidence="2 3">
    <name type="scientific">Sorghum bicolor</name>
    <name type="common">Sorghum</name>
    <name type="synonym">Sorghum vulgare</name>
    <dbReference type="NCBI Taxonomy" id="4558"/>
    <lineage>
        <taxon>Eukaryota</taxon>
        <taxon>Viridiplantae</taxon>
        <taxon>Streptophyta</taxon>
        <taxon>Embryophyta</taxon>
        <taxon>Tracheophyta</taxon>
        <taxon>Spermatophyta</taxon>
        <taxon>Magnoliopsida</taxon>
        <taxon>Liliopsida</taxon>
        <taxon>Poales</taxon>
        <taxon>Poaceae</taxon>
        <taxon>PACMAD clade</taxon>
        <taxon>Panicoideae</taxon>
        <taxon>Andropogonodae</taxon>
        <taxon>Andropogoneae</taxon>
        <taxon>Sorghinae</taxon>
        <taxon>Sorghum</taxon>
    </lineage>
</organism>
<reference evidence="3" key="2">
    <citation type="journal article" date="2018" name="Plant J.">
        <title>The Sorghum bicolor reference genome: improved assembly, gene annotations, a transcriptome atlas, and signatures of genome organization.</title>
        <authorList>
            <person name="McCormick R.F."/>
            <person name="Truong S.K."/>
            <person name="Sreedasyam A."/>
            <person name="Jenkins J."/>
            <person name="Shu S."/>
            <person name="Sims D."/>
            <person name="Kennedy M."/>
            <person name="Amirebrahimi M."/>
            <person name="Weers B.D."/>
            <person name="McKinley B."/>
            <person name="Mattison A."/>
            <person name="Morishige D.T."/>
            <person name="Grimwood J."/>
            <person name="Schmutz J."/>
            <person name="Mullet J.E."/>
        </authorList>
    </citation>
    <scope>NUCLEOTIDE SEQUENCE [LARGE SCALE GENOMIC DNA]</scope>
    <source>
        <strain evidence="3">cv. BTx623</strain>
    </source>
</reference>
<dbReference type="AlphaFoldDB" id="A0A194YKV7"/>
<keyword evidence="1" id="KW-0472">Membrane</keyword>
<dbReference type="InParanoid" id="A0A194YKV7"/>
<dbReference type="Proteomes" id="UP000000768">
    <property type="component" value="Chromosome 10"/>
</dbReference>
<name>A0A194YKV7_SORBI</name>